<accession>A0ABT8ESR2</accession>
<keyword evidence="2" id="KW-1185">Reference proteome</keyword>
<evidence type="ECO:0000313" key="1">
    <source>
        <dbReference type="EMBL" id="MDN4161202.1"/>
    </source>
</evidence>
<sequence length="62" mass="7435">MDEARRIIRGKRRGYNILRYLLLRMRNEVLKAQYYWEPNSRLSNLNLGYGCIPFDGSSQLRV</sequence>
<name>A0ABT8ESR2_9ACTN</name>
<gene>
    <name evidence="1" type="ORF">QWY29_07525</name>
</gene>
<dbReference type="EMBL" id="JAUHJR010000002">
    <property type="protein sequence ID" value="MDN4161202.1"/>
    <property type="molecule type" value="Genomic_DNA"/>
</dbReference>
<dbReference type="Proteomes" id="UP001168537">
    <property type="component" value="Unassembled WGS sequence"/>
</dbReference>
<dbReference type="RefSeq" id="WP_277500436.1">
    <property type="nucleotide sequence ID" value="NZ_JAUHJR010000002.1"/>
</dbReference>
<evidence type="ECO:0000313" key="2">
    <source>
        <dbReference type="Proteomes" id="UP001168537"/>
    </source>
</evidence>
<proteinExistence type="predicted"/>
<protein>
    <submittedName>
        <fullName evidence="1">Uncharacterized protein</fullName>
    </submittedName>
</protein>
<organism evidence="1 2">
    <name type="scientific">Nocardioides abyssi</name>
    <dbReference type="NCBI Taxonomy" id="3058370"/>
    <lineage>
        <taxon>Bacteria</taxon>
        <taxon>Bacillati</taxon>
        <taxon>Actinomycetota</taxon>
        <taxon>Actinomycetes</taxon>
        <taxon>Propionibacteriales</taxon>
        <taxon>Nocardioidaceae</taxon>
        <taxon>Nocardioides</taxon>
    </lineage>
</organism>
<comment type="caution">
    <text evidence="1">The sequence shown here is derived from an EMBL/GenBank/DDBJ whole genome shotgun (WGS) entry which is preliminary data.</text>
</comment>
<reference evidence="1" key="1">
    <citation type="submission" date="2023-06" db="EMBL/GenBank/DDBJ databases">
        <title>Draft genome sequence of Nocardioides sp. SOB72.</title>
        <authorList>
            <person name="Zhang G."/>
        </authorList>
    </citation>
    <scope>NUCLEOTIDE SEQUENCE</scope>
    <source>
        <strain evidence="1">SOB72</strain>
    </source>
</reference>